<keyword evidence="1" id="KW-0808">Transferase</keyword>
<dbReference type="Gene3D" id="3.40.630.30">
    <property type="match status" value="1"/>
</dbReference>
<gene>
    <name evidence="3" type="ORF">JFL43_22050</name>
</gene>
<evidence type="ECO:0000313" key="4">
    <source>
        <dbReference type="Proteomes" id="UP000618943"/>
    </source>
</evidence>
<dbReference type="EMBL" id="JAEOAH010000081">
    <property type="protein sequence ID" value="MBK3497440.1"/>
    <property type="molecule type" value="Genomic_DNA"/>
</dbReference>
<feature type="domain" description="N-acetyltransferase" evidence="2">
    <location>
        <begin position="3"/>
        <end position="187"/>
    </location>
</feature>
<reference evidence="3 4" key="1">
    <citation type="submission" date="2020-12" db="EMBL/GenBank/DDBJ databases">
        <title>YIM B01967 draft genome.</title>
        <authorList>
            <person name="Yan X."/>
        </authorList>
    </citation>
    <scope>NUCLEOTIDE SEQUENCE [LARGE SCALE GENOMIC DNA]</scope>
    <source>
        <strain evidence="3 4">YIM B01967</strain>
    </source>
</reference>
<dbReference type="InterPro" id="IPR050769">
    <property type="entry name" value="NAT_camello-type"/>
</dbReference>
<proteinExistence type="predicted"/>
<dbReference type="PROSITE" id="PS51186">
    <property type="entry name" value="GNAT"/>
    <property type="match status" value="1"/>
</dbReference>
<dbReference type="RefSeq" id="WP_100795180.1">
    <property type="nucleotide sequence ID" value="NZ_JAEOAH010000081.1"/>
</dbReference>
<dbReference type="Proteomes" id="UP000618943">
    <property type="component" value="Unassembled WGS sequence"/>
</dbReference>
<name>A0ABS1HDF3_9BACL</name>
<dbReference type="PANTHER" id="PTHR13947">
    <property type="entry name" value="GNAT FAMILY N-ACETYLTRANSFERASE"/>
    <property type="match status" value="1"/>
</dbReference>
<evidence type="ECO:0000313" key="3">
    <source>
        <dbReference type="EMBL" id="MBK3497440.1"/>
    </source>
</evidence>
<dbReference type="SUPFAM" id="SSF55729">
    <property type="entry name" value="Acyl-CoA N-acyltransferases (Nat)"/>
    <property type="match status" value="1"/>
</dbReference>
<dbReference type="InterPro" id="IPR000182">
    <property type="entry name" value="GNAT_dom"/>
</dbReference>
<sequence>MMITVRNAKLADGKYVVPLIIDAIGDIANRMTGESEPNAIVSELIHLFERTDNRHSHLNTYVAEQNGKVVGTLVLYSGDAATKMDANLEAWLQKKGAETPKVDKEAHEDEYYVDTVCINPEFRGQGIGTILLKFSEQVAREKGYKKLSLNVENEKEKARHLYERMGFVITEPWTIIDEPFHHMVKPL</sequence>
<protein>
    <submittedName>
        <fullName evidence="3">GNAT family N-acetyltransferase</fullName>
    </submittedName>
</protein>
<organism evidence="3 4">
    <name type="scientific">Viridibacillus soli</name>
    <dbReference type="NCBI Taxonomy" id="2798301"/>
    <lineage>
        <taxon>Bacteria</taxon>
        <taxon>Bacillati</taxon>
        <taxon>Bacillota</taxon>
        <taxon>Bacilli</taxon>
        <taxon>Bacillales</taxon>
        <taxon>Caryophanaceae</taxon>
        <taxon>Viridibacillus</taxon>
    </lineage>
</organism>
<dbReference type="Pfam" id="PF00583">
    <property type="entry name" value="Acetyltransf_1"/>
    <property type="match status" value="1"/>
</dbReference>
<dbReference type="InterPro" id="IPR016181">
    <property type="entry name" value="Acyl_CoA_acyltransferase"/>
</dbReference>
<dbReference type="PANTHER" id="PTHR13947:SF37">
    <property type="entry name" value="LD18367P"/>
    <property type="match status" value="1"/>
</dbReference>
<comment type="caution">
    <text evidence="3">The sequence shown here is derived from an EMBL/GenBank/DDBJ whole genome shotgun (WGS) entry which is preliminary data.</text>
</comment>
<dbReference type="CDD" id="cd04301">
    <property type="entry name" value="NAT_SF"/>
    <property type="match status" value="1"/>
</dbReference>
<evidence type="ECO:0000256" key="1">
    <source>
        <dbReference type="ARBA" id="ARBA00022679"/>
    </source>
</evidence>
<accession>A0ABS1HDF3</accession>
<evidence type="ECO:0000259" key="2">
    <source>
        <dbReference type="PROSITE" id="PS51186"/>
    </source>
</evidence>
<keyword evidence="4" id="KW-1185">Reference proteome</keyword>